<evidence type="ECO:0000313" key="2">
    <source>
        <dbReference type="EMBL" id="MBC5673902.1"/>
    </source>
</evidence>
<name>A0ABR7FFB1_9FIRM</name>
<keyword evidence="1" id="KW-0472">Membrane</keyword>
<reference evidence="2 3" key="1">
    <citation type="submission" date="2020-08" db="EMBL/GenBank/DDBJ databases">
        <title>Genome public.</title>
        <authorList>
            <person name="Liu C."/>
            <person name="Sun Q."/>
        </authorList>
    </citation>
    <scope>NUCLEOTIDE SEQUENCE [LARGE SCALE GENOMIC DNA]</scope>
    <source>
        <strain evidence="2 3">NSJ-34</strain>
    </source>
</reference>
<keyword evidence="3" id="KW-1185">Reference proteome</keyword>
<sequence>MLDLEGKTMKTVDKAADIVIINLLFILTSLPVVTIGASASAMCYVMQRLSKNEEGYTAKDYFKAFWQNLKKGTQLWLLMLPVLVLMVWNIWALMVNYRLFPGWIVGLTGMGSLIVLMVMLYIFPLQAHFENSIGNTIKNAVTVMLLNLPRSLLMLLVFFAPAAAVAISYSSLVAVLFCGFSLPAYISCFLYRKMFERMSEKEG</sequence>
<feature type="transmembrane region" description="Helical" evidence="1">
    <location>
        <begin position="100"/>
        <end position="123"/>
    </location>
</feature>
<gene>
    <name evidence="2" type="ORF">H8S76_16750</name>
</gene>
<proteinExistence type="predicted"/>
<protein>
    <submittedName>
        <fullName evidence="2">YesL family protein</fullName>
    </submittedName>
</protein>
<dbReference type="Pfam" id="PF04854">
    <property type="entry name" value="DUF624"/>
    <property type="match status" value="1"/>
</dbReference>
<feature type="transmembrane region" description="Helical" evidence="1">
    <location>
        <begin position="173"/>
        <end position="191"/>
    </location>
</feature>
<organism evidence="2 3">
    <name type="scientific">Blautia celeris</name>
    <dbReference type="NCBI Taxonomy" id="2763026"/>
    <lineage>
        <taxon>Bacteria</taxon>
        <taxon>Bacillati</taxon>
        <taxon>Bacillota</taxon>
        <taxon>Clostridia</taxon>
        <taxon>Lachnospirales</taxon>
        <taxon>Lachnospiraceae</taxon>
        <taxon>Blautia</taxon>
    </lineage>
</organism>
<evidence type="ECO:0000313" key="3">
    <source>
        <dbReference type="Proteomes" id="UP000654573"/>
    </source>
</evidence>
<feature type="transmembrane region" description="Helical" evidence="1">
    <location>
        <begin position="75"/>
        <end position="94"/>
    </location>
</feature>
<evidence type="ECO:0000256" key="1">
    <source>
        <dbReference type="SAM" id="Phobius"/>
    </source>
</evidence>
<feature type="transmembrane region" description="Helical" evidence="1">
    <location>
        <begin position="144"/>
        <end position="167"/>
    </location>
</feature>
<keyword evidence="1" id="KW-1133">Transmembrane helix</keyword>
<feature type="transmembrane region" description="Helical" evidence="1">
    <location>
        <begin position="20"/>
        <end position="45"/>
    </location>
</feature>
<comment type="caution">
    <text evidence="2">The sequence shown here is derived from an EMBL/GenBank/DDBJ whole genome shotgun (WGS) entry which is preliminary data.</text>
</comment>
<keyword evidence="1" id="KW-0812">Transmembrane</keyword>
<dbReference type="RefSeq" id="WP_103732934.1">
    <property type="nucleotide sequence ID" value="NZ_JACOOU010000008.1"/>
</dbReference>
<dbReference type="EMBL" id="JACOOU010000008">
    <property type="protein sequence ID" value="MBC5673902.1"/>
    <property type="molecule type" value="Genomic_DNA"/>
</dbReference>
<accession>A0ABR7FFB1</accession>
<dbReference type="Proteomes" id="UP000654573">
    <property type="component" value="Unassembled WGS sequence"/>
</dbReference>
<dbReference type="InterPro" id="IPR006938">
    <property type="entry name" value="DUF624"/>
</dbReference>